<evidence type="ECO:0000313" key="2">
    <source>
        <dbReference type="EMBL" id="RHD09073.1"/>
    </source>
</evidence>
<evidence type="ECO:0000313" key="1">
    <source>
        <dbReference type="EMBL" id="RHC13437.1"/>
    </source>
</evidence>
<dbReference type="EMBL" id="QSHM01000006">
    <property type="protein sequence ID" value="RHC13437.1"/>
    <property type="molecule type" value="Genomic_DNA"/>
</dbReference>
<accession>A0A414DEN0</accession>
<dbReference type="AlphaFoldDB" id="A0A414DEN0"/>
<comment type="caution">
    <text evidence="2">The sequence shown here is derived from an EMBL/GenBank/DDBJ whole genome shotgun (WGS) entry which is preliminary data.</text>
</comment>
<name>A0A414DEN0_9FIRM</name>
<gene>
    <name evidence="2" type="ORF">DW811_06195</name>
    <name evidence="1" type="ORF">DW858_07085</name>
</gene>
<dbReference type="Proteomes" id="UP000284794">
    <property type="component" value="Unassembled WGS sequence"/>
</dbReference>
<evidence type="ECO:0000313" key="3">
    <source>
        <dbReference type="Proteomes" id="UP000284794"/>
    </source>
</evidence>
<dbReference type="EMBL" id="QSIS01000006">
    <property type="protein sequence ID" value="RHD09073.1"/>
    <property type="molecule type" value="Genomic_DNA"/>
</dbReference>
<sequence length="202" mass="23586">MKTFWRNNERFADLFNAVAFNGRQVINPDELTEMDTDVSGIIQFNDYNESLVRTRDIIKKFHNGIEFTILGLELQTNPHYAMPVRALLYDGLGYLKECNEFRNIHKAEHDFDSDTGFLSGMNKSDKIHPIITLIFYYGESPWDGPVTLSGMMTDIPEELRPFFSDYKINLVQILDSGHYQFYNEDVRSVFDITQKIYTKNLQ</sequence>
<reference evidence="3 4" key="1">
    <citation type="submission" date="2018-08" db="EMBL/GenBank/DDBJ databases">
        <title>A genome reference for cultivated species of the human gut microbiota.</title>
        <authorList>
            <person name="Zou Y."/>
            <person name="Xue W."/>
            <person name="Luo G."/>
        </authorList>
    </citation>
    <scope>NUCLEOTIDE SEQUENCE [LARGE SCALE GENOMIC DNA]</scope>
    <source>
        <strain evidence="2 3">AM32-2AC</strain>
        <strain evidence="1 4">AM37-3BH</strain>
    </source>
</reference>
<evidence type="ECO:0008006" key="5">
    <source>
        <dbReference type="Google" id="ProtNLM"/>
    </source>
</evidence>
<dbReference type="RefSeq" id="WP_118009373.1">
    <property type="nucleotide sequence ID" value="NZ_DAWEPM010000009.1"/>
</dbReference>
<evidence type="ECO:0000313" key="4">
    <source>
        <dbReference type="Proteomes" id="UP000285844"/>
    </source>
</evidence>
<dbReference type="Proteomes" id="UP000285844">
    <property type="component" value="Unassembled WGS sequence"/>
</dbReference>
<organism evidence="2 3">
    <name type="scientific">Lachnospira eligens</name>
    <dbReference type="NCBI Taxonomy" id="39485"/>
    <lineage>
        <taxon>Bacteria</taxon>
        <taxon>Bacillati</taxon>
        <taxon>Bacillota</taxon>
        <taxon>Clostridia</taxon>
        <taxon>Lachnospirales</taxon>
        <taxon>Lachnospiraceae</taxon>
        <taxon>Lachnospira</taxon>
    </lineage>
</organism>
<proteinExistence type="predicted"/>
<protein>
    <recommendedName>
        <fullName evidence="5">Transposase (putative) YhgA-like domain-containing protein</fullName>
    </recommendedName>
</protein>